<dbReference type="SUPFAM" id="SSF48452">
    <property type="entry name" value="TPR-like"/>
    <property type="match status" value="2"/>
</dbReference>
<accession>A0A1M5S2H3</accession>
<dbReference type="Pfam" id="PF13432">
    <property type="entry name" value="TPR_16"/>
    <property type="match status" value="2"/>
</dbReference>
<reference evidence="3 4" key="1">
    <citation type="submission" date="2016-11" db="EMBL/GenBank/DDBJ databases">
        <authorList>
            <person name="Jaros S."/>
            <person name="Januszkiewicz K."/>
            <person name="Wedrychowicz H."/>
        </authorList>
    </citation>
    <scope>NUCLEOTIDE SEQUENCE [LARGE SCALE GENOMIC DNA]</scope>
    <source>
        <strain evidence="3 4">CGMCC 1.7049</strain>
    </source>
</reference>
<dbReference type="STRING" id="490188.SAMN04488068_3295"/>
<protein>
    <submittedName>
        <fullName evidence="3">TolA-binding protein</fullName>
    </submittedName>
</protein>
<dbReference type="PANTHER" id="PTHR45586">
    <property type="entry name" value="TPR REPEAT-CONTAINING PROTEIN PA4667"/>
    <property type="match status" value="1"/>
</dbReference>
<dbReference type="InterPro" id="IPR011990">
    <property type="entry name" value="TPR-like_helical_dom_sf"/>
</dbReference>
<proteinExistence type="predicted"/>
<dbReference type="EMBL" id="FQWZ01000009">
    <property type="protein sequence ID" value="SHH32645.1"/>
    <property type="molecule type" value="Genomic_DNA"/>
</dbReference>
<dbReference type="InterPro" id="IPR051012">
    <property type="entry name" value="CellSynth/LPSAsmb/PSIAsmb"/>
</dbReference>
<dbReference type="AlphaFoldDB" id="A0A1M5S2H3"/>
<keyword evidence="1" id="KW-0677">Repeat</keyword>
<dbReference type="Gene3D" id="1.25.40.10">
    <property type="entry name" value="Tetratricopeptide repeat domain"/>
    <property type="match status" value="5"/>
</dbReference>
<sequence>MIRLRRALKADAASPLSPLLGAACAGLILSACSGMPAEVKNTTPTIRQTLKKEAPIEQQLRLDRTAPVAPDPDKALENYRQLLQLSPDDNTRAEAQRRIADLQVQTDDLKGGGEDSAATLGKSIKIYQQLLTERPGDVNNDRVLYQLARAHQNSGNSDAAIDTLATLNRDFPQSTLGGDAHFRRAELLFQRERFAEAEGEYKIVMDLKDRTPFFEPAQYKYGWSLYKQAKYDAAITSFFQILDRELPEGEVTRVDAVEKVKKGKNDLVRDSLRVVSLSLIAQGGGQAANDYFKKYGDPRFYPLIYDALGKLLIERERFTDAAEAFAAFPQRYPSHPLSPGFQSQVIGAYRDGGFKDLVIREKERYAVTYDPQAAYWAGKPATPEVMNELRLHMEDLARHHHALAQAGKADAAKARPEFIVAAGWYKRILEVFPTDPKAPDINFLYGDALLDGGRTRDAAEQYARTAYDYKTHPRTTDAALASFQSYEKYAREVPAGERNAALRLAVDSGIKLADSFQYHPEKLPVLTQAAQDLYEMKALDEAIKTSQRVLDNTPPAKPDLQRIAYSVIGDSQFELKRYPQAEAAFSQELKLTAATSPTRKEVSEQLAASIYKQGEAARDAGDPRRAVNDFLRLGEVVPDASIRPNAEYDAASVLVEMEDWPTAARVLEGFRTRFPASKLIPDVDKKLAVSYQKDNKPAAAAAAYARIAQRPTETVPVRMEAAWLSATLFDEAKLPAQAGPAYQTYVTSYPRPIDRAMTARSRLVDYARDGRNVEQQLFWLRDIVNADASAGAERSDATRALAAKSSLEVGRITAAQAKTLRITLPIEASLPAKQKAVEAAIQAFNRAAGYGFADVTTAASYELGVLHQDFARSLVDSERPKKLSDLELEQYNLLLEEQAFPFEEKAIEAHENNLRRIPQGIYDEWVAKSAKALAQLAPGKYGKREKSEEFYESLK</sequence>
<dbReference type="PANTHER" id="PTHR45586:SF1">
    <property type="entry name" value="LIPOPOLYSACCHARIDE ASSEMBLY PROTEIN B"/>
    <property type="match status" value="1"/>
</dbReference>
<evidence type="ECO:0000313" key="3">
    <source>
        <dbReference type="EMBL" id="SHH32645.1"/>
    </source>
</evidence>
<dbReference type="RefSeq" id="WP_072899427.1">
    <property type="nucleotide sequence ID" value="NZ_FQWZ01000009.1"/>
</dbReference>
<evidence type="ECO:0000256" key="2">
    <source>
        <dbReference type="ARBA" id="ARBA00022803"/>
    </source>
</evidence>
<evidence type="ECO:0000256" key="1">
    <source>
        <dbReference type="ARBA" id="ARBA00022737"/>
    </source>
</evidence>
<dbReference type="Pfam" id="PF13174">
    <property type="entry name" value="TPR_6"/>
    <property type="match status" value="1"/>
</dbReference>
<name>A0A1M5S2H3_9GAMM</name>
<dbReference type="OrthoDB" id="9806825at2"/>
<gene>
    <name evidence="3" type="ORF">SAMN04488068_3295</name>
</gene>
<keyword evidence="4" id="KW-1185">Reference proteome</keyword>
<dbReference type="Pfam" id="PF14559">
    <property type="entry name" value="TPR_19"/>
    <property type="match status" value="1"/>
</dbReference>
<keyword evidence="2" id="KW-0802">TPR repeat</keyword>
<dbReference type="PROSITE" id="PS51257">
    <property type="entry name" value="PROKAR_LIPOPROTEIN"/>
    <property type="match status" value="1"/>
</dbReference>
<evidence type="ECO:0000313" key="4">
    <source>
        <dbReference type="Proteomes" id="UP000199758"/>
    </source>
</evidence>
<dbReference type="Proteomes" id="UP000199758">
    <property type="component" value="Unassembled WGS sequence"/>
</dbReference>
<organism evidence="3 4">
    <name type="scientific">Hydrocarboniphaga daqingensis</name>
    <dbReference type="NCBI Taxonomy" id="490188"/>
    <lineage>
        <taxon>Bacteria</taxon>
        <taxon>Pseudomonadati</taxon>
        <taxon>Pseudomonadota</taxon>
        <taxon>Gammaproteobacteria</taxon>
        <taxon>Nevskiales</taxon>
        <taxon>Nevskiaceae</taxon>
        <taxon>Hydrocarboniphaga</taxon>
    </lineage>
</organism>
<dbReference type="InterPro" id="IPR019734">
    <property type="entry name" value="TPR_rpt"/>
</dbReference>